<dbReference type="EMBL" id="JARIHO010000047">
    <property type="protein sequence ID" value="KAJ7323220.1"/>
    <property type="molecule type" value="Genomic_DNA"/>
</dbReference>
<feature type="region of interest" description="Disordered" evidence="1">
    <location>
        <begin position="163"/>
        <end position="182"/>
    </location>
</feature>
<comment type="caution">
    <text evidence="2">The sequence shown here is derived from an EMBL/GenBank/DDBJ whole genome shotgun (WGS) entry which is preliminary data.</text>
</comment>
<reference evidence="2" key="1">
    <citation type="submission" date="2023-03" db="EMBL/GenBank/DDBJ databases">
        <title>Massive genome expansion in bonnet fungi (Mycena s.s.) driven by repeated elements and novel gene families across ecological guilds.</title>
        <authorList>
            <consortium name="Lawrence Berkeley National Laboratory"/>
            <person name="Harder C.B."/>
            <person name="Miyauchi S."/>
            <person name="Viragh M."/>
            <person name="Kuo A."/>
            <person name="Thoen E."/>
            <person name="Andreopoulos B."/>
            <person name="Lu D."/>
            <person name="Skrede I."/>
            <person name="Drula E."/>
            <person name="Henrissat B."/>
            <person name="Morin E."/>
            <person name="Kohler A."/>
            <person name="Barry K."/>
            <person name="LaButti K."/>
            <person name="Morin E."/>
            <person name="Salamov A."/>
            <person name="Lipzen A."/>
            <person name="Mereny Z."/>
            <person name="Hegedus B."/>
            <person name="Baldrian P."/>
            <person name="Stursova M."/>
            <person name="Weitz H."/>
            <person name="Taylor A."/>
            <person name="Grigoriev I.V."/>
            <person name="Nagy L.G."/>
            <person name="Martin F."/>
            <person name="Kauserud H."/>
        </authorList>
    </citation>
    <scope>NUCLEOTIDE SEQUENCE</scope>
    <source>
        <strain evidence="2">CBHHK002</strain>
    </source>
</reference>
<name>A0AAD6ZHQ5_9AGAR</name>
<sequence>MQGGTRAFHGSDTNETDATMGACIQRGRRGRRCTIIYSCRCTRSSIVPRLQRRMLVLSPSHSVCFGVIQSQFWGPGGTRRTDSWTGREAFVGRGARPCVLALMPTPLRCMELDVDGGRSWRQKRVGVQRLALFHRRRRGQRTTPTDDRILSFPPLPCSLRPVRRTQRQESKSVAPRSRSSGRLPADAHCLFPGCCSPLHSAQSFVMRTLLAILSILSPTALEGCICAQSYRVSVCSTHRPLHAFLGNRSSCSPYSTDRIHNEWIFKARRKQVFSSYDTILPSLFGQFLPCRQYDTAYPRRQKSKLVGAAYSLRI</sequence>
<protein>
    <submittedName>
        <fullName evidence="2">Uncharacterized protein</fullName>
    </submittedName>
</protein>
<accession>A0AAD6ZHQ5</accession>
<evidence type="ECO:0000313" key="2">
    <source>
        <dbReference type="EMBL" id="KAJ7323220.1"/>
    </source>
</evidence>
<dbReference type="Proteomes" id="UP001218218">
    <property type="component" value="Unassembled WGS sequence"/>
</dbReference>
<evidence type="ECO:0000313" key="3">
    <source>
        <dbReference type="Proteomes" id="UP001218218"/>
    </source>
</evidence>
<keyword evidence="3" id="KW-1185">Reference proteome</keyword>
<gene>
    <name evidence="2" type="ORF">DFH08DRAFT_887720</name>
</gene>
<evidence type="ECO:0000256" key="1">
    <source>
        <dbReference type="SAM" id="MobiDB-lite"/>
    </source>
</evidence>
<dbReference type="AlphaFoldDB" id="A0AAD6ZHQ5"/>
<proteinExistence type="predicted"/>
<organism evidence="2 3">
    <name type="scientific">Mycena albidolilacea</name>
    <dbReference type="NCBI Taxonomy" id="1033008"/>
    <lineage>
        <taxon>Eukaryota</taxon>
        <taxon>Fungi</taxon>
        <taxon>Dikarya</taxon>
        <taxon>Basidiomycota</taxon>
        <taxon>Agaricomycotina</taxon>
        <taxon>Agaricomycetes</taxon>
        <taxon>Agaricomycetidae</taxon>
        <taxon>Agaricales</taxon>
        <taxon>Marasmiineae</taxon>
        <taxon>Mycenaceae</taxon>
        <taxon>Mycena</taxon>
    </lineage>
</organism>